<accession>A0ABU3GZD6</accession>
<comment type="caution">
    <text evidence="2">The sequence shown here is derived from an EMBL/GenBank/DDBJ whole genome shotgun (WGS) entry which is preliminary data.</text>
</comment>
<evidence type="ECO:0000313" key="3">
    <source>
        <dbReference type="Proteomes" id="UP001258315"/>
    </source>
</evidence>
<dbReference type="Proteomes" id="UP001258315">
    <property type="component" value="Unassembled WGS sequence"/>
</dbReference>
<keyword evidence="3" id="KW-1185">Reference proteome</keyword>
<sequence>MKSIKKVIFYTYPQVLCLFLITNKAFLILFLKVKSLKVLQL</sequence>
<keyword evidence="1" id="KW-0472">Membrane</keyword>
<name>A0ABU3GZD6_9SPHI</name>
<proteinExistence type="predicted"/>
<evidence type="ECO:0000256" key="1">
    <source>
        <dbReference type="SAM" id="Phobius"/>
    </source>
</evidence>
<dbReference type="EMBL" id="JAVLVU010000001">
    <property type="protein sequence ID" value="MDT3405124.1"/>
    <property type="molecule type" value="Genomic_DNA"/>
</dbReference>
<organism evidence="2 3">
    <name type="scientific">Mucilaginibacter terrae</name>
    <dbReference type="NCBI Taxonomy" id="1955052"/>
    <lineage>
        <taxon>Bacteria</taxon>
        <taxon>Pseudomonadati</taxon>
        <taxon>Bacteroidota</taxon>
        <taxon>Sphingobacteriia</taxon>
        <taxon>Sphingobacteriales</taxon>
        <taxon>Sphingobacteriaceae</taxon>
        <taxon>Mucilaginibacter</taxon>
    </lineage>
</organism>
<feature type="transmembrane region" description="Helical" evidence="1">
    <location>
        <begin position="7"/>
        <end position="31"/>
    </location>
</feature>
<keyword evidence="1" id="KW-1133">Transmembrane helix</keyword>
<reference evidence="3" key="1">
    <citation type="submission" date="2023-07" db="EMBL/GenBank/DDBJ databases">
        <title>Functional and genomic diversity of the sorghum phyllosphere microbiome.</title>
        <authorList>
            <person name="Shade A."/>
        </authorList>
    </citation>
    <scope>NUCLEOTIDE SEQUENCE [LARGE SCALE GENOMIC DNA]</scope>
    <source>
        <strain evidence="3">SORGH_AS_0422</strain>
    </source>
</reference>
<gene>
    <name evidence="2" type="ORF">QE417_004196</name>
</gene>
<keyword evidence="1" id="KW-0812">Transmembrane</keyword>
<evidence type="ECO:0000313" key="2">
    <source>
        <dbReference type="EMBL" id="MDT3405124.1"/>
    </source>
</evidence>
<protein>
    <submittedName>
        <fullName evidence="2">Uncharacterized protein</fullName>
    </submittedName>
</protein>